<dbReference type="InterPro" id="IPR036986">
    <property type="entry name" value="S4_RNA-bd_sf"/>
</dbReference>
<dbReference type="PROSITE" id="PS50889">
    <property type="entry name" value="S4"/>
    <property type="match status" value="1"/>
</dbReference>
<dbReference type="SUPFAM" id="SSF55174">
    <property type="entry name" value="Alpha-L RNA-binding motif"/>
    <property type="match status" value="1"/>
</dbReference>
<dbReference type="EC" id="5.4.99.-" evidence="6"/>
<reference evidence="8 10" key="2">
    <citation type="submission" date="2016-02" db="EMBL/GenBank/DDBJ databases">
        <title>A draft genome sequence of Candidatus Phytoplasma oryzae strain Mbita1, the causative agent of Napier Grass stunt disease in Kenya.</title>
        <authorList>
            <person name="Fischer A."/>
            <person name="Santa-Cruz I."/>
            <person name="Wambua L."/>
            <person name="Olds C."/>
            <person name="Midega C."/>
            <person name="Dickinson M."/>
            <person name="Kawicha P."/>
            <person name="Khan Z."/>
            <person name="Masiga D."/>
            <person name="Jores J."/>
            <person name="Bernd S."/>
        </authorList>
    </citation>
    <scope>NUCLEOTIDE SEQUENCE [LARGE SCALE GENOMIC DNA]</scope>
    <source>
        <strain evidence="8">Mbita1</strain>
    </source>
</reference>
<evidence type="ECO:0000256" key="6">
    <source>
        <dbReference type="RuleBase" id="RU362028"/>
    </source>
</evidence>
<dbReference type="EMBL" id="LTBM01000001">
    <property type="protein sequence ID" value="KXT29362.1"/>
    <property type="molecule type" value="Genomic_DNA"/>
</dbReference>
<evidence type="ECO:0000313" key="11">
    <source>
        <dbReference type="Proteomes" id="UP000249343"/>
    </source>
</evidence>
<comment type="similarity">
    <text evidence="2 6">Belongs to the pseudouridine synthase RluA family.</text>
</comment>
<evidence type="ECO:0000256" key="1">
    <source>
        <dbReference type="ARBA" id="ARBA00000073"/>
    </source>
</evidence>
<evidence type="ECO:0000259" key="7">
    <source>
        <dbReference type="SMART" id="SM00363"/>
    </source>
</evidence>
<gene>
    <name evidence="8" type="ORF">AXA84_0006</name>
    <name evidence="9" type="ORF">DH96_00040</name>
</gene>
<comment type="caution">
    <text evidence="8">The sequence shown here is derived from an EMBL/GenBank/DDBJ whole genome shotgun (WGS) entry which is preliminary data.</text>
</comment>
<reference evidence="9 11" key="1">
    <citation type="submission" date="2014-04" db="EMBL/GenBank/DDBJ databases">
        <title>Genome study of Napier grass stunt phytoplasma.</title>
        <authorList>
            <person name="Kawicha P."/>
            <person name="Dickinson M."/>
            <person name="Hodgetts J."/>
        </authorList>
    </citation>
    <scope>NUCLEOTIDE SEQUENCE [LARGE SCALE GENOMIC DNA]</scope>
    <source>
        <strain evidence="9 11">NGS-S10</strain>
    </source>
</reference>
<evidence type="ECO:0000256" key="3">
    <source>
        <dbReference type="ARBA" id="ARBA00023235"/>
    </source>
</evidence>
<dbReference type="SUPFAM" id="SSF55120">
    <property type="entry name" value="Pseudouridine synthase"/>
    <property type="match status" value="1"/>
</dbReference>
<dbReference type="GO" id="GO:0000455">
    <property type="term" value="P:enzyme-directed rRNA pseudouridine synthesis"/>
    <property type="evidence" value="ECO:0007669"/>
    <property type="project" value="TreeGrafter"/>
</dbReference>
<dbReference type="PATRIC" id="fig|203274.3.peg.6"/>
<dbReference type="OrthoDB" id="9807829at2"/>
<dbReference type="Proteomes" id="UP000070069">
    <property type="component" value="Unassembled WGS sequence"/>
</dbReference>
<feature type="domain" description="RNA-binding S4" evidence="7">
    <location>
        <begin position="13"/>
        <end position="75"/>
    </location>
</feature>
<comment type="catalytic activity">
    <reaction evidence="1 6">
        <text>a uridine in RNA = a pseudouridine in RNA</text>
        <dbReference type="Rhea" id="RHEA:48348"/>
        <dbReference type="Rhea" id="RHEA-COMP:12068"/>
        <dbReference type="Rhea" id="RHEA-COMP:12069"/>
        <dbReference type="ChEBI" id="CHEBI:65314"/>
        <dbReference type="ChEBI" id="CHEBI:65315"/>
    </reaction>
</comment>
<proteinExistence type="inferred from homology"/>
<dbReference type="NCBIfam" id="TIGR00005">
    <property type="entry name" value="rluA_subfam"/>
    <property type="match status" value="1"/>
</dbReference>
<dbReference type="Pfam" id="PF01479">
    <property type="entry name" value="S4"/>
    <property type="match status" value="1"/>
</dbReference>
<dbReference type="Gene3D" id="3.30.2350.10">
    <property type="entry name" value="Pseudouridine synthase"/>
    <property type="match status" value="1"/>
</dbReference>
<sequence length="301" mass="35023">MKKILFTEKEIKTRLDTFLSKKLDLSRNKCNHLINSGEIKVNNSTKKKNYILKTNDLIFLNINIKKESNSIKNIKPINLNLQIIYEDNFLALINKPCNLIVHPSSSYSGITLINGLLFQIKKTKKIKSHRPGIIHRLDKDTTGLILIGKEEKIISKMKKFMQQKKIKRIYWALIHGFLAKEGIIDLPIKRDKKNRLKMSVASEGKPSITHFKTLKKFKKFSLLELELETGRTHQIRVHLSYLKKPIVGDLVYGKKEKTIKKQLLHAKKISFVHPVTEKYLKFEIDLPDLFKKTLEDLENSI</sequence>
<dbReference type="Pfam" id="PF00849">
    <property type="entry name" value="PseudoU_synth_2"/>
    <property type="match status" value="1"/>
</dbReference>
<name>A0A139JQW9_9MOLU</name>
<dbReference type="EMBL" id="JHUK01000001">
    <property type="protein sequence ID" value="RAM57947.1"/>
    <property type="molecule type" value="Genomic_DNA"/>
</dbReference>
<evidence type="ECO:0000313" key="10">
    <source>
        <dbReference type="Proteomes" id="UP000070069"/>
    </source>
</evidence>
<organism evidence="8 10">
    <name type="scientific">Candidatus Phytoplasma oryzae</name>
    <dbReference type="NCBI Taxonomy" id="203274"/>
    <lineage>
        <taxon>Bacteria</taxon>
        <taxon>Bacillati</taxon>
        <taxon>Mycoplasmatota</taxon>
        <taxon>Mollicutes</taxon>
        <taxon>Acholeplasmatales</taxon>
        <taxon>Acholeplasmataceae</taxon>
        <taxon>Candidatus Phytoplasma</taxon>
        <taxon>16SrXI (Rice yellow dwarf group)</taxon>
    </lineage>
</organism>
<dbReference type="PANTHER" id="PTHR21600:SF44">
    <property type="entry name" value="RIBOSOMAL LARGE SUBUNIT PSEUDOURIDINE SYNTHASE D"/>
    <property type="match status" value="1"/>
</dbReference>
<protein>
    <recommendedName>
        <fullName evidence="6">Pseudouridine synthase</fullName>
        <ecNumber evidence="6">5.4.99.-</ecNumber>
    </recommendedName>
</protein>
<evidence type="ECO:0000256" key="5">
    <source>
        <dbReference type="PROSITE-ProRule" id="PRU00182"/>
    </source>
</evidence>
<dbReference type="GO" id="GO:0003723">
    <property type="term" value="F:RNA binding"/>
    <property type="evidence" value="ECO:0007669"/>
    <property type="project" value="UniProtKB-KW"/>
</dbReference>
<keyword evidence="11" id="KW-1185">Reference proteome</keyword>
<dbReference type="CDD" id="cd02869">
    <property type="entry name" value="PseudoU_synth_RluA_like"/>
    <property type="match status" value="1"/>
</dbReference>
<dbReference type="InterPro" id="IPR050188">
    <property type="entry name" value="RluA_PseudoU_synthase"/>
</dbReference>
<dbReference type="InterPro" id="IPR006225">
    <property type="entry name" value="PsdUridine_synth_RluC/D"/>
</dbReference>
<evidence type="ECO:0000313" key="8">
    <source>
        <dbReference type="EMBL" id="KXT29362.1"/>
    </source>
</evidence>
<dbReference type="InterPro" id="IPR020103">
    <property type="entry name" value="PsdUridine_synth_cat_dom_sf"/>
</dbReference>
<accession>A0A139JQW9</accession>
<evidence type="ECO:0000256" key="2">
    <source>
        <dbReference type="ARBA" id="ARBA00010876"/>
    </source>
</evidence>
<keyword evidence="5" id="KW-0694">RNA-binding</keyword>
<evidence type="ECO:0000313" key="9">
    <source>
        <dbReference type="EMBL" id="RAM57947.1"/>
    </source>
</evidence>
<dbReference type="PROSITE" id="PS01129">
    <property type="entry name" value="PSI_RLU"/>
    <property type="match status" value="1"/>
</dbReference>
<comment type="function">
    <text evidence="6">Responsible for synthesis of pseudouridine from uracil.</text>
</comment>
<dbReference type="SMART" id="SM00363">
    <property type="entry name" value="S4"/>
    <property type="match status" value="1"/>
</dbReference>
<dbReference type="InterPro" id="IPR006145">
    <property type="entry name" value="PsdUridine_synth_RsuA/RluA"/>
</dbReference>
<dbReference type="InterPro" id="IPR006224">
    <property type="entry name" value="PsdUridine_synth_RluA-like_CS"/>
</dbReference>
<dbReference type="AlphaFoldDB" id="A0A139JQW9"/>
<feature type="active site" evidence="4">
    <location>
        <position position="138"/>
    </location>
</feature>
<dbReference type="Proteomes" id="UP000249343">
    <property type="component" value="Unassembled WGS sequence"/>
</dbReference>
<dbReference type="Gene3D" id="3.10.290.10">
    <property type="entry name" value="RNA-binding S4 domain"/>
    <property type="match status" value="1"/>
</dbReference>
<keyword evidence="3 6" id="KW-0413">Isomerase</keyword>
<dbReference type="CDD" id="cd00165">
    <property type="entry name" value="S4"/>
    <property type="match status" value="1"/>
</dbReference>
<dbReference type="InterPro" id="IPR002942">
    <property type="entry name" value="S4_RNA-bd"/>
</dbReference>
<dbReference type="RefSeq" id="WP_066539724.1">
    <property type="nucleotide sequence ID" value="NZ_JHUK01000001.1"/>
</dbReference>
<evidence type="ECO:0000256" key="4">
    <source>
        <dbReference type="PIRSR" id="PIRSR606225-1"/>
    </source>
</evidence>
<dbReference type="PANTHER" id="PTHR21600">
    <property type="entry name" value="MITOCHONDRIAL RNA PSEUDOURIDINE SYNTHASE"/>
    <property type="match status" value="1"/>
</dbReference>
<dbReference type="GO" id="GO:0120159">
    <property type="term" value="F:rRNA pseudouridine synthase activity"/>
    <property type="evidence" value="ECO:0007669"/>
    <property type="project" value="UniProtKB-ARBA"/>
</dbReference>